<keyword evidence="1" id="KW-0812">Transmembrane</keyword>
<evidence type="ECO:0000259" key="2">
    <source>
        <dbReference type="Pfam" id="PF13462"/>
    </source>
</evidence>
<evidence type="ECO:0000256" key="1">
    <source>
        <dbReference type="SAM" id="Phobius"/>
    </source>
</evidence>
<comment type="caution">
    <text evidence="3">The sequence shown here is derived from an EMBL/GenBank/DDBJ whole genome shotgun (WGS) entry which is preliminary data.</text>
</comment>
<dbReference type="AlphaFoldDB" id="A0A7W9PA20"/>
<sequence length="246" mass="25946">MNSSSGSKHTPQPMSSRTSYALGAVALVVIAVIVVLFVRWNSDHSLKVRDDGYGPVRQPAVHALLDSDGAIVLGTLDAKKTIDVFEDPMCPACGSMEHLFGQEIAHKIDDGALAVRYRLVNFLDPKSSSKDYSTRAVAANECVADAGDGPVYSKFHTALFTTKQPSEGGDLTNDQLAAIAKDAGAPDEVLQCITKGNRIDSARNHADAALAALKSATGGEVRTPTVIADGKDLDVNVQEWVANVAG</sequence>
<dbReference type="EMBL" id="JACHIT010000001">
    <property type="protein sequence ID" value="MBB5911963.1"/>
    <property type="molecule type" value="Genomic_DNA"/>
</dbReference>
<protein>
    <submittedName>
        <fullName evidence="3">Protein-disulfide isomerase</fullName>
    </submittedName>
</protein>
<dbReference type="CDD" id="cd02972">
    <property type="entry name" value="DsbA_family"/>
    <property type="match status" value="1"/>
</dbReference>
<keyword evidence="3" id="KW-0413">Isomerase</keyword>
<evidence type="ECO:0000313" key="4">
    <source>
        <dbReference type="Proteomes" id="UP000540412"/>
    </source>
</evidence>
<dbReference type="Proteomes" id="UP000540412">
    <property type="component" value="Unassembled WGS sequence"/>
</dbReference>
<keyword evidence="1" id="KW-1133">Transmembrane helix</keyword>
<dbReference type="GO" id="GO:0016853">
    <property type="term" value="F:isomerase activity"/>
    <property type="evidence" value="ECO:0007669"/>
    <property type="project" value="UniProtKB-KW"/>
</dbReference>
<reference evidence="3 4" key="1">
    <citation type="submission" date="2020-08" db="EMBL/GenBank/DDBJ databases">
        <title>Sequencing the genomes of 1000 actinobacteria strains.</title>
        <authorList>
            <person name="Klenk H.-P."/>
        </authorList>
    </citation>
    <scope>NUCLEOTIDE SEQUENCE [LARGE SCALE GENOMIC DNA]</scope>
    <source>
        <strain evidence="3 4">DSM 43582</strain>
    </source>
</reference>
<dbReference type="Pfam" id="PF13462">
    <property type="entry name" value="Thioredoxin_4"/>
    <property type="match status" value="1"/>
</dbReference>
<name>A0A7W9PA20_9NOCA</name>
<proteinExistence type="predicted"/>
<feature type="transmembrane region" description="Helical" evidence="1">
    <location>
        <begin position="20"/>
        <end position="40"/>
    </location>
</feature>
<dbReference type="SUPFAM" id="SSF52833">
    <property type="entry name" value="Thioredoxin-like"/>
    <property type="match status" value="1"/>
</dbReference>
<gene>
    <name evidence="3" type="ORF">BJY24_000830</name>
</gene>
<feature type="domain" description="Thioredoxin-like fold" evidence="2">
    <location>
        <begin position="68"/>
        <end position="236"/>
    </location>
</feature>
<keyword evidence="4" id="KW-1185">Reference proteome</keyword>
<dbReference type="Gene3D" id="3.40.30.10">
    <property type="entry name" value="Glutaredoxin"/>
    <property type="match status" value="1"/>
</dbReference>
<organism evidence="3 4">
    <name type="scientific">Nocardia transvalensis</name>
    <dbReference type="NCBI Taxonomy" id="37333"/>
    <lineage>
        <taxon>Bacteria</taxon>
        <taxon>Bacillati</taxon>
        <taxon>Actinomycetota</taxon>
        <taxon>Actinomycetes</taxon>
        <taxon>Mycobacteriales</taxon>
        <taxon>Nocardiaceae</taxon>
        <taxon>Nocardia</taxon>
    </lineage>
</organism>
<accession>A0A7W9PA20</accession>
<keyword evidence="1" id="KW-0472">Membrane</keyword>
<dbReference type="InterPro" id="IPR036249">
    <property type="entry name" value="Thioredoxin-like_sf"/>
</dbReference>
<evidence type="ECO:0000313" key="3">
    <source>
        <dbReference type="EMBL" id="MBB5911963.1"/>
    </source>
</evidence>
<dbReference type="InterPro" id="IPR012336">
    <property type="entry name" value="Thioredoxin-like_fold"/>
</dbReference>